<name>C7CN14_METED</name>
<reference evidence="2" key="1">
    <citation type="journal article" date="2009" name="PLoS ONE">
        <title>Methylobacterium genome sequences: a reference blueprint to investigate microbial metabolism of C1 compounds from natural and industrial sources.</title>
        <authorList>
            <person name="Vuilleumier S."/>
            <person name="Chistoserdova L."/>
            <person name="Lee M.-C."/>
            <person name="Bringel F."/>
            <person name="Lajus A."/>
            <person name="Zhou Y."/>
            <person name="Gourion B."/>
            <person name="Barbe V."/>
            <person name="Chang J."/>
            <person name="Cruveiller S."/>
            <person name="Dossat C."/>
            <person name="Gillett W."/>
            <person name="Gruffaz C."/>
            <person name="Haugen E."/>
            <person name="Hourcade E."/>
            <person name="Levy R."/>
            <person name="Mangenot S."/>
            <person name="Muller E."/>
            <person name="Nadalig T."/>
            <person name="Pagni M."/>
            <person name="Penny C."/>
            <person name="Peyraud R."/>
            <person name="Robinson D.G."/>
            <person name="Roche D."/>
            <person name="Rouy Z."/>
            <person name="Saenampechek C."/>
            <person name="Salvignol G."/>
            <person name="Vallenet D."/>
            <person name="Wu Z."/>
            <person name="Marx C.J."/>
            <person name="Vorholt J.A."/>
            <person name="Olson M.V."/>
            <person name="Kaul R."/>
            <person name="Weissenbach J."/>
            <person name="Medigue C."/>
            <person name="Lidstrom M.E."/>
        </authorList>
    </citation>
    <scope>NUCLEOTIDE SEQUENCE [LARGE SCALE GENOMIC DNA]</scope>
    <source>
        <strain evidence="2">DSM 6343 / CIP 106787 / DM4</strain>
        <plasmid evidence="2">p1METDI</plasmid>
    </source>
</reference>
<evidence type="ECO:0000313" key="1">
    <source>
        <dbReference type="EMBL" id="CAX17044.1"/>
    </source>
</evidence>
<dbReference type="AlphaFoldDB" id="C7CN14"/>
<keyword evidence="1" id="KW-0614">Plasmid</keyword>
<dbReference type="HOGENOM" id="CLU_054945_0_0_5"/>
<proteinExistence type="predicted"/>
<dbReference type="Proteomes" id="UP000008070">
    <property type="component" value="Plasmid p1METDI"/>
</dbReference>
<organism evidence="1 2">
    <name type="scientific">Methylorubrum extorquens (strain DSM 6343 / CIP 106787 / DM4)</name>
    <name type="common">Methylobacterium extorquens</name>
    <dbReference type="NCBI Taxonomy" id="661410"/>
    <lineage>
        <taxon>Bacteria</taxon>
        <taxon>Pseudomonadati</taxon>
        <taxon>Pseudomonadota</taxon>
        <taxon>Alphaproteobacteria</taxon>
        <taxon>Hyphomicrobiales</taxon>
        <taxon>Methylobacteriaceae</taxon>
        <taxon>Methylorubrum</taxon>
    </lineage>
</organism>
<accession>C7CN14</accession>
<dbReference type="InterPro" id="IPR036866">
    <property type="entry name" value="RibonucZ/Hydroxyglut_hydro"/>
</dbReference>
<sequence length="321" mass="33954">MTWHAQLGPAGYSSHSRGVTVDARRLMSEDDEPRRPRSLGAAVAPRSMLPQHVAQISQLPAVAASGAAIQAALGKLAALPAAVVVRDVGQASFTSLVDHQGKALLHFDVGFPISFNKHTFPKAFKSDPAERPVVILSHWDWDHLHAAFALRHLHECRWIAPSQRIGPGAARLALILAAKGNLLVWQPGPGLSFTGGTLMACTGSTNPNDTGLALHVNLASGRTALLIGDADYQCLPAILTALGPVSHLIATHHGARFHSAAAQIPAPAGPSTTMVISYGTGNVYRHPHPEALQAHAAAGWHQWIATAGQKGGPTRGDRRLW</sequence>
<evidence type="ECO:0000313" key="2">
    <source>
        <dbReference type="Proteomes" id="UP000008070"/>
    </source>
</evidence>
<protein>
    <submittedName>
        <fullName evidence="1">Metallo-hydrolase/oxidoreductase</fullName>
    </submittedName>
</protein>
<dbReference type="EMBL" id="FP103043">
    <property type="protein sequence ID" value="CAX17044.1"/>
    <property type="molecule type" value="Genomic_DNA"/>
</dbReference>
<dbReference type="SUPFAM" id="SSF56281">
    <property type="entry name" value="Metallo-hydrolase/oxidoreductase"/>
    <property type="match status" value="1"/>
</dbReference>
<dbReference type="KEGG" id="mdi:p1METDI0054"/>
<dbReference type="Gene3D" id="3.60.15.10">
    <property type="entry name" value="Ribonuclease Z/Hydroxyacylglutathione hydrolase-like"/>
    <property type="match status" value="1"/>
</dbReference>
<gene>
    <name evidence="1" type="ORF">METD_P1METDI0054</name>
</gene>
<geneLocation type="plasmid" evidence="1 2">
    <name>p1METDI</name>
</geneLocation>